<evidence type="ECO:0000256" key="1">
    <source>
        <dbReference type="SAM" id="MobiDB-lite"/>
    </source>
</evidence>
<dbReference type="AlphaFoldDB" id="A6HB02"/>
<evidence type="ECO:0000313" key="3">
    <source>
        <dbReference type="Proteomes" id="UP000234681"/>
    </source>
</evidence>
<proteinExistence type="predicted"/>
<protein>
    <submittedName>
        <fullName evidence="2">RCG61411</fullName>
    </submittedName>
</protein>
<gene>
    <name evidence="2" type="ORF">rCG_61411</name>
</gene>
<evidence type="ECO:0000313" key="2">
    <source>
        <dbReference type="EMBL" id="EDM03207.1"/>
    </source>
</evidence>
<feature type="region of interest" description="Disordered" evidence="1">
    <location>
        <begin position="1"/>
        <end position="28"/>
    </location>
</feature>
<dbReference type="Proteomes" id="UP000234681">
    <property type="component" value="Chromosome 6"/>
</dbReference>
<accession>A6HB02</accession>
<dbReference type="EMBL" id="CH473947">
    <property type="protein sequence ID" value="EDM03207.1"/>
    <property type="molecule type" value="Genomic_DNA"/>
</dbReference>
<feature type="compositionally biased region" description="Low complexity" evidence="1">
    <location>
        <begin position="8"/>
        <end position="21"/>
    </location>
</feature>
<reference evidence="3" key="1">
    <citation type="submission" date="2005-09" db="EMBL/GenBank/DDBJ databases">
        <authorList>
            <person name="Mural R.J."/>
            <person name="Li P.W."/>
            <person name="Adams M.D."/>
            <person name="Amanatides P.G."/>
            <person name="Baden-Tillson H."/>
            <person name="Barnstead M."/>
            <person name="Chin S.H."/>
            <person name="Dew I."/>
            <person name="Evans C.A."/>
            <person name="Ferriera S."/>
            <person name="Flanigan M."/>
            <person name="Fosler C."/>
            <person name="Glodek A."/>
            <person name="Gu Z."/>
            <person name="Holt R.A."/>
            <person name="Jennings D."/>
            <person name="Kraft C.L."/>
            <person name="Lu F."/>
            <person name="Nguyen T."/>
            <person name="Nusskern D.R."/>
            <person name="Pfannkoch C.M."/>
            <person name="Sitter C."/>
            <person name="Sutton G.G."/>
            <person name="Venter J.C."/>
            <person name="Wang Z."/>
            <person name="Woodage T."/>
            <person name="Zheng X.H."/>
            <person name="Zhong F."/>
        </authorList>
    </citation>
    <scope>NUCLEOTIDE SEQUENCE [LARGE SCALE GENOMIC DNA]</scope>
    <source>
        <strain>BN</strain>
        <strain evidence="3">Sprague-Dawley</strain>
    </source>
</reference>
<organism evidence="2 3">
    <name type="scientific">Rattus norvegicus</name>
    <name type="common">Rat</name>
    <dbReference type="NCBI Taxonomy" id="10116"/>
    <lineage>
        <taxon>Eukaryota</taxon>
        <taxon>Metazoa</taxon>
        <taxon>Chordata</taxon>
        <taxon>Craniata</taxon>
        <taxon>Vertebrata</taxon>
        <taxon>Euteleostomi</taxon>
        <taxon>Mammalia</taxon>
        <taxon>Eutheria</taxon>
        <taxon>Euarchontoglires</taxon>
        <taxon>Glires</taxon>
        <taxon>Rodentia</taxon>
        <taxon>Myomorpha</taxon>
        <taxon>Muroidea</taxon>
        <taxon>Muridae</taxon>
        <taxon>Murinae</taxon>
        <taxon>Rattus</taxon>
    </lineage>
</organism>
<sequence length="28" mass="2966">MVPQRTASGSFSFSLSDSNRSCAGMQTL</sequence>
<name>A6HB02_RAT</name>